<dbReference type="STRING" id="570521.SAMN04488508_104196"/>
<dbReference type="Pfam" id="PF02225">
    <property type="entry name" value="PA"/>
    <property type="match status" value="1"/>
</dbReference>
<organism evidence="5 6">
    <name type="scientific">Aquimarina spongiae</name>
    <dbReference type="NCBI Taxonomy" id="570521"/>
    <lineage>
        <taxon>Bacteria</taxon>
        <taxon>Pseudomonadati</taxon>
        <taxon>Bacteroidota</taxon>
        <taxon>Flavobacteriia</taxon>
        <taxon>Flavobacteriales</taxon>
        <taxon>Flavobacteriaceae</taxon>
        <taxon>Aquimarina</taxon>
    </lineage>
</organism>
<feature type="domain" description="PA" evidence="3">
    <location>
        <begin position="165"/>
        <end position="253"/>
    </location>
</feature>
<evidence type="ECO:0000259" key="3">
    <source>
        <dbReference type="Pfam" id="PF02225"/>
    </source>
</evidence>
<dbReference type="Gene3D" id="3.50.30.30">
    <property type="match status" value="1"/>
</dbReference>
<proteinExistence type="predicted"/>
<keyword evidence="6" id="KW-1185">Reference proteome</keyword>
<accession>A0A1M6FBP4</accession>
<name>A0A1M6FBP4_9FLAO</name>
<dbReference type="EMBL" id="FQYP01000004">
    <property type="protein sequence ID" value="SHI95130.1"/>
    <property type="molecule type" value="Genomic_DNA"/>
</dbReference>
<dbReference type="PANTHER" id="PTHR22702:SF1">
    <property type="entry name" value="PROTEASE-ASSOCIATED DOMAIN-CONTAINING PROTEIN 1"/>
    <property type="match status" value="1"/>
</dbReference>
<sequence>MKKPLHFKLLVLGVLLIFNGLRSYAQEIVPLAERVKLNQVQGDLTMIGNSIVGLENSFTDNIVYDPNAAYNGNLNNGNSISAYIDIDGDATTFSSSSADLITPNPSCTTIAYAGLYWSATYYLERIPQTELIFSINNTAIAGNYSVNNNTLDPGGIDAPTSPGITADLVLVQDSGGIDDGCGTLVNTAELNGNIAVLRRGFCSFTQKILNVQNAGAVAVIIVNNGPGNFTIAGGDAAITIPAVSVSQEDGNTIITEMSSNTVNATLVNSADTTTGDEQLTNLPLADARKVGDADFRNIKVKVPGGSYIDVTATSVIYDGYRNTPTNPSNVAQDDVPYVCYADITNLIDQNNTNGTFTIANMNATIGQTSGVSGAVGGWTLVIVYEDPQATPKFISTNDGFVQIVSSNPDVDFTYTGVPTLPAPLSINAKFGISSLEGDQGLGGDRVSILNTSDIYESLGDQSGNNPSSNFFNSSITNNGAFVTNRNPNSQNTLGYDIDIFDLPNPGNSLIGNNQENVGFRLRTDQDSYRVFLTAFATENIEPELLVIKRGLNTTTATDITGSTLDLGDELFYELAIENVGNENFLDGSVIVSTQIPANMDLVNIDDASLPAGVVYDQSVPGKIDFVIPSGIVETTDAPIFIRYRVRVINDCASLRNTCSENIQSSATSSYIGEFSGISVVGVPSSTTVDNCGVGNSLPTSFLLDIPACSTDVTTCTGNLQLVAGLGYDRYTWSGPGIVSPIIQTGANANILDLANAQEGTYTVSKEDTNPADGTCVTLTEEFNVSSFRAISNPILDYVNGTSIISENCSGIDIPQILLCGDQDFLLETNFDPTLNLVSISWQRLAPSGACASDANDPCSLLSGDCTDTNWVEEPGGNTPSFTVSETGDYRILAEFDGGCFNPFYFSVSKTDYQPELTMQPIECGNAGSVEVTNAPLNFEFSLNSGGPYSNTTVFPIPAGGGGDITVYAIDTTFPGCEYTETINVPEINPTVQITATDPTCINDANGDGFGRINIEVIGGLPEYQYTISGGNLSSPIVVLNSDANNGVYTQTGLAPGTYTVEVVTNLPAPDCVFTETVTINSAPDFTAEAVLIAPETCDTGALVQVNVTSGAGDYQYDDGSNNFQTNNVFEIPIPADPSATYAFFVTDTNVPAGIPPCIIEANITGIETYSAINIDNVETVNAACATDSGEISIQVSPTVAGRTYTYRLVDTSADSEVEKLTSTERDITFDNVVDGFYYIEVLHNNTSDPSADPICAVTSAVQTVTAPSPIDATVSVIRELSCSSGTEDAIIRVDAISGGSGSYEWSFSPTGLFTAITADPYDIPVSTAGNYALYIRNQATGDCFVSFDTTVAPLLEIDDINATIGNIDCNTQNIEVTVSAAPAGPTYLYSVTPAPISGDANTGFFVLDGGVNYTVTAQRSDNSCTLSKVFTFDATSPINNPTVVRDVSAINAGQISCNNPETVIVSITEGVGPFLFEELNGVVPSQTVAQGTGDNGATVGIETTAMFTLSNVGSYTFRITDLATGCNFDTPSYSIDPFDTVEIQALVASDITCFGDSDGSITIEVSGYTGSYDYNVTNVTTISGTGNTNAGPVVITNLLAGLYTVEITASEAPFCNVAANVVVSEPQPITASFTVTDPTTQTGGQIEIDTAGGTPPYFYTLTGDGIGPITATSNLFVDLDPGNYLVSIDDSNSCRVEFPVTLQEPVIDNLEVTLDLGSTFINCYAQSTAVVSADVTGGTGNYQYTLTGTNFFGNTITVGPQSNSEFRDLAAGNYNYTVESDGVSPSTIPFVITQPQELVGAADITTSILCVGDNDGTIRVQVTGGTPPYSYALASNPGLFFSDESDGVLNAHTFEGLIAGNYEVLVQDANGCSQVISVVIPEPTPIVADVINIIPETCSGNSDGEFTIAISGGTPPYFTNITNNDADLVIDKFSYSNLPAGITTIFVSDANGCRVTFPIEISEGIDLRGTLIANATCASDSGTPTSVYEVRIELDSNTPNTDVIYWLAGINGTPNPSETSNTSGIFAVEPGEYEGSALSAGGCEVSVGTILVEEYEEVSIVVEGTNPTNPGENGEILVNIIAGNGPFSITLDDEAPIIVENNNYVFTQVAAGDHHVVVSDNGGCSVQTATVTIVEEDKNPIVTYAEEILVCAITGQSYPVVTIQDEQGEVVDLPLLNVLSIVWQKLDEITCDIELEDNCPTSDSVCTSDWFDIGNGTSNTFTEAGEYRVVVNFITRSGNNEKIYYFRVESEVTTIDKEIVAFPNPSKDRVRLNKEVEEVLIYDVMGKLVMKTNQNSYSIAGLRNGIYFAKIKTSNRREVIVKLIKE</sequence>
<dbReference type="CDD" id="cd04818">
    <property type="entry name" value="PA_subtilisin_1"/>
    <property type="match status" value="1"/>
</dbReference>
<evidence type="ECO:0000256" key="1">
    <source>
        <dbReference type="ARBA" id="ARBA00022729"/>
    </source>
</evidence>
<dbReference type="RefSeq" id="WP_073316022.1">
    <property type="nucleotide sequence ID" value="NZ_FQYP01000004.1"/>
</dbReference>
<evidence type="ECO:0000313" key="5">
    <source>
        <dbReference type="EMBL" id="SHI95130.1"/>
    </source>
</evidence>
<keyword evidence="2" id="KW-0325">Glycoprotein</keyword>
<dbReference type="OrthoDB" id="607469at2"/>
<dbReference type="InterPro" id="IPR003137">
    <property type="entry name" value="PA_domain"/>
</dbReference>
<dbReference type="InterPro" id="IPR025667">
    <property type="entry name" value="SprB_repeat"/>
</dbReference>
<dbReference type="InterPro" id="IPR046450">
    <property type="entry name" value="PA_dom_sf"/>
</dbReference>
<keyword evidence="1" id="KW-0732">Signal</keyword>
<dbReference type="Proteomes" id="UP000184432">
    <property type="component" value="Unassembled WGS sequence"/>
</dbReference>
<dbReference type="Pfam" id="PF18962">
    <property type="entry name" value="Por_Secre_tail"/>
    <property type="match status" value="1"/>
</dbReference>
<dbReference type="InterPro" id="IPR026444">
    <property type="entry name" value="Secre_tail"/>
</dbReference>
<dbReference type="PANTHER" id="PTHR22702">
    <property type="entry name" value="PROTEASE-ASSOCIATED DOMAIN-CONTAINING PROTEIN"/>
    <property type="match status" value="1"/>
</dbReference>
<evidence type="ECO:0000256" key="2">
    <source>
        <dbReference type="ARBA" id="ARBA00023180"/>
    </source>
</evidence>
<evidence type="ECO:0000259" key="4">
    <source>
        <dbReference type="Pfam" id="PF18962"/>
    </source>
</evidence>
<reference evidence="6" key="1">
    <citation type="submission" date="2016-11" db="EMBL/GenBank/DDBJ databases">
        <authorList>
            <person name="Varghese N."/>
            <person name="Submissions S."/>
        </authorList>
    </citation>
    <scope>NUCLEOTIDE SEQUENCE [LARGE SCALE GENOMIC DNA]</scope>
    <source>
        <strain evidence="6">DSM 22623</strain>
    </source>
</reference>
<gene>
    <name evidence="5" type="ORF">SAMN04488508_104196</name>
</gene>
<evidence type="ECO:0000313" key="6">
    <source>
        <dbReference type="Proteomes" id="UP000184432"/>
    </source>
</evidence>
<protein>
    <submittedName>
        <fullName evidence="5">SprB repeat-containing protein</fullName>
    </submittedName>
</protein>
<dbReference type="Pfam" id="PF13573">
    <property type="entry name" value="SprB"/>
    <property type="match status" value="3"/>
</dbReference>
<feature type="domain" description="Secretion system C-terminal sorting" evidence="4">
    <location>
        <begin position="2262"/>
        <end position="2324"/>
    </location>
</feature>
<dbReference type="NCBIfam" id="TIGR04183">
    <property type="entry name" value="Por_Secre_tail"/>
    <property type="match status" value="1"/>
</dbReference>
<dbReference type="SUPFAM" id="SSF52025">
    <property type="entry name" value="PA domain"/>
    <property type="match status" value="1"/>
</dbReference>